<dbReference type="Proteomes" id="UP000217895">
    <property type="component" value="Chromosome"/>
</dbReference>
<evidence type="ECO:0000313" key="2">
    <source>
        <dbReference type="EMBL" id="BAY55600.1"/>
    </source>
</evidence>
<dbReference type="Pfam" id="PF01402">
    <property type="entry name" value="RHH_1"/>
    <property type="match status" value="1"/>
</dbReference>
<dbReference type="InterPro" id="IPR002145">
    <property type="entry name" value="CopG"/>
</dbReference>
<gene>
    <name evidence="2" type="ORF">NIES2135_24240</name>
</gene>
<dbReference type="EMBL" id="AP018203">
    <property type="protein sequence ID" value="BAY55600.1"/>
    <property type="molecule type" value="Genomic_DNA"/>
</dbReference>
<dbReference type="InterPro" id="IPR013321">
    <property type="entry name" value="Arc_rbn_hlx_hlx"/>
</dbReference>
<dbReference type="CDD" id="cd22233">
    <property type="entry name" value="RHH_CopAso-like"/>
    <property type="match status" value="1"/>
</dbReference>
<sequence>MSQSETVTVQLPIEIKQKLEALATSTNRSQSWLVTQAITTYVETQSQQIQQIEAAVDLAESDRAVWVEGEAVEAWLNSWGTDNEKPTPCA</sequence>
<dbReference type="Gene3D" id="1.10.1220.10">
    <property type="entry name" value="Met repressor-like"/>
    <property type="match status" value="1"/>
</dbReference>
<accession>A0A1Z4JFV8</accession>
<dbReference type="AlphaFoldDB" id="A0A1Z4JFV8"/>
<name>A0A1Z4JFV8_LEPBY</name>
<proteinExistence type="predicted"/>
<reference evidence="2 3" key="1">
    <citation type="submission" date="2017-06" db="EMBL/GenBank/DDBJ databases">
        <title>Genome sequencing of cyanobaciteial culture collection at National Institute for Environmental Studies (NIES).</title>
        <authorList>
            <person name="Hirose Y."/>
            <person name="Shimura Y."/>
            <person name="Fujisawa T."/>
            <person name="Nakamura Y."/>
            <person name="Kawachi M."/>
        </authorList>
    </citation>
    <scope>NUCLEOTIDE SEQUENCE [LARGE SCALE GENOMIC DNA]</scope>
    <source>
        <strain evidence="2 3">NIES-2135</strain>
    </source>
</reference>
<feature type="domain" description="Ribbon-helix-helix protein CopG" evidence="1">
    <location>
        <begin position="6"/>
        <end position="44"/>
    </location>
</feature>
<dbReference type="InterPro" id="IPR052991">
    <property type="entry name" value="Non-func_TypeII_TA_Antitoxin"/>
</dbReference>
<organism evidence="2 3">
    <name type="scientific">Leptolyngbya boryana NIES-2135</name>
    <dbReference type="NCBI Taxonomy" id="1973484"/>
    <lineage>
        <taxon>Bacteria</taxon>
        <taxon>Bacillati</taxon>
        <taxon>Cyanobacteriota</taxon>
        <taxon>Cyanophyceae</taxon>
        <taxon>Leptolyngbyales</taxon>
        <taxon>Leptolyngbyaceae</taxon>
        <taxon>Leptolyngbya group</taxon>
        <taxon>Leptolyngbya</taxon>
    </lineage>
</organism>
<keyword evidence="3" id="KW-1185">Reference proteome</keyword>
<protein>
    <submittedName>
        <fullName evidence="2">CopG family protein</fullName>
    </submittedName>
</protein>
<dbReference type="GO" id="GO:0006355">
    <property type="term" value="P:regulation of DNA-templated transcription"/>
    <property type="evidence" value="ECO:0007669"/>
    <property type="project" value="InterPro"/>
</dbReference>
<dbReference type="SUPFAM" id="SSF47598">
    <property type="entry name" value="Ribbon-helix-helix"/>
    <property type="match status" value="1"/>
</dbReference>
<dbReference type="PANTHER" id="PTHR40688:SF2">
    <property type="entry name" value="RIBBON-HELIX-HELIX PROTEIN COPG DOMAIN-CONTAINING PROTEIN"/>
    <property type="match status" value="1"/>
</dbReference>
<dbReference type="PANTHER" id="PTHR40688">
    <property type="match status" value="1"/>
</dbReference>
<evidence type="ECO:0000259" key="1">
    <source>
        <dbReference type="Pfam" id="PF01402"/>
    </source>
</evidence>
<dbReference type="InterPro" id="IPR010985">
    <property type="entry name" value="Ribbon_hlx_hlx"/>
</dbReference>
<evidence type="ECO:0000313" key="3">
    <source>
        <dbReference type="Proteomes" id="UP000217895"/>
    </source>
</evidence>